<protein>
    <recommendedName>
        <fullName evidence="4">G-patch domain-containing protein</fullName>
    </recommendedName>
</protein>
<dbReference type="FunCoup" id="I2GYF2">
    <property type="interactions" value="90"/>
</dbReference>
<feature type="region of interest" description="Disordered" evidence="1">
    <location>
        <begin position="64"/>
        <end position="89"/>
    </location>
</feature>
<dbReference type="OMA" id="KTTHDHT"/>
<evidence type="ECO:0000256" key="1">
    <source>
        <dbReference type="SAM" id="MobiDB-lite"/>
    </source>
</evidence>
<feature type="compositionally biased region" description="Low complexity" evidence="1">
    <location>
        <begin position="64"/>
        <end position="81"/>
    </location>
</feature>
<name>I2GYF2_HENB6</name>
<reference evidence="2 3" key="1">
    <citation type="journal article" date="2011" name="Proc. Natl. Acad. Sci. U.S.A.">
        <title>Evolutionary erosion of yeast sex chromosomes by mating-type switching accidents.</title>
        <authorList>
            <person name="Gordon J.L."/>
            <person name="Armisen D."/>
            <person name="Proux-Wera E."/>
            <person name="Oheigeartaigh S.S."/>
            <person name="Byrne K.P."/>
            <person name="Wolfe K.H."/>
        </authorList>
    </citation>
    <scope>NUCLEOTIDE SEQUENCE [LARGE SCALE GENOMIC DNA]</scope>
    <source>
        <strain evidence="3">ATCC 34711 / CBS 6284 / DSM 70876 / NBRC 10599 / NRRL Y-10934 / UCD 77-7</strain>
    </source>
</reference>
<dbReference type="KEGG" id="tbl:TBLA_0B03130"/>
<dbReference type="STRING" id="1071380.I2GYF2"/>
<feature type="compositionally biased region" description="Basic residues" evidence="1">
    <location>
        <begin position="154"/>
        <end position="179"/>
    </location>
</feature>
<dbReference type="GO" id="GO:0005730">
    <property type="term" value="C:nucleolus"/>
    <property type="evidence" value="ECO:0007669"/>
    <property type="project" value="EnsemblFungi"/>
</dbReference>
<dbReference type="eggNOG" id="KOG2809">
    <property type="taxonomic scope" value="Eukaryota"/>
</dbReference>
<dbReference type="PANTHER" id="PTHR23149:SF26">
    <property type="entry name" value="PROTEIN TMA23"/>
    <property type="match status" value="1"/>
</dbReference>
<dbReference type="Proteomes" id="UP000002866">
    <property type="component" value="Chromosome 2"/>
</dbReference>
<dbReference type="InParanoid" id="I2GYF2"/>
<dbReference type="RefSeq" id="XP_004178673.1">
    <property type="nucleotide sequence ID" value="XM_004178625.1"/>
</dbReference>
<sequence length="203" mass="23229">MDSKEYLVSYGWKEGEALRDGGLKKPILVKHKRDKKGLGNSPGNDDSEAWWERLFDGQLKSLDVSVSGSSSSSSISFKQDSPVATAVSRQSSPLYSWFVKGEGLKGTIGQKITDEEPKVISISKKRKRDDDTSHNSRSKKSKKDKSKEKSKKDKKEKKVKKAKKDKKDKKEKKEKKHKIEKKEKMDKKCKKEKITKIVEKREK</sequence>
<feature type="region of interest" description="Disordered" evidence="1">
    <location>
        <begin position="108"/>
        <end position="203"/>
    </location>
</feature>
<accession>I2GYF2</accession>
<dbReference type="GeneID" id="14494399"/>
<dbReference type="EMBL" id="HE806317">
    <property type="protein sequence ID" value="CCH59154.1"/>
    <property type="molecule type" value="Genomic_DNA"/>
</dbReference>
<dbReference type="AlphaFoldDB" id="I2GYF2"/>
<proteinExistence type="predicted"/>
<dbReference type="HOGENOM" id="CLU_082196_1_1_1"/>
<keyword evidence="3" id="KW-1185">Reference proteome</keyword>
<evidence type="ECO:0008006" key="4">
    <source>
        <dbReference type="Google" id="ProtNLM"/>
    </source>
</evidence>
<dbReference type="GO" id="GO:0042274">
    <property type="term" value="P:ribosomal small subunit biogenesis"/>
    <property type="evidence" value="ECO:0007669"/>
    <property type="project" value="EnsemblFungi"/>
</dbReference>
<dbReference type="OrthoDB" id="3366546at2759"/>
<evidence type="ECO:0000313" key="2">
    <source>
        <dbReference type="EMBL" id="CCH59154.1"/>
    </source>
</evidence>
<feature type="compositionally biased region" description="Basic and acidic residues" evidence="1">
    <location>
        <begin position="192"/>
        <end position="203"/>
    </location>
</feature>
<dbReference type="PANTHER" id="PTHR23149">
    <property type="entry name" value="G PATCH DOMAIN CONTAINING PROTEIN"/>
    <property type="match status" value="1"/>
</dbReference>
<organism evidence="2 3">
    <name type="scientific">Henningerozyma blattae (strain ATCC 34711 / CBS 6284 / DSM 70876 / NBRC 10599 / NRRL Y-10934 / UCD 77-7)</name>
    <name type="common">Yeast</name>
    <name type="synonym">Tetrapisispora blattae</name>
    <dbReference type="NCBI Taxonomy" id="1071380"/>
    <lineage>
        <taxon>Eukaryota</taxon>
        <taxon>Fungi</taxon>
        <taxon>Dikarya</taxon>
        <taxon>Ascomycota</taxon>
        <taxon>Saccharomycotina</taxon>
        <taxon>Saccharomycetes</taxon>
        <taxon>Saccharomycetales</taxon>
        <taxon>Saccharomycetaceae</taxon>
        <taxon>Henningerozyma</taxon>
    </lineage>
</organism>
<evidence type="ECO:0000313" key="3">
    <source>
        <dbReference type="Proteomes" id="UP000002866"/>
    </source>
</evidence>
<dbReference type="InterPro" id="IPR050656">
    <property type="entry name" value="PINX1"/>
</dbReference>
<gene>
    <name evidence="2" type="primary">TBLA0B03130</name>
    <name evidence="2" type="ORF">TBLA_0B03130</name>
</gene>